<evidence type="ECO:0000313" key="4">
    <source>
        <dbReference type="Proteomes" id="UP000015462"/>
    </source>
</evidence>
<dbReference type="Pfam" id="PF00534">
    <property type="entry name" value="Glycos_transf_1"/>
    <property type="match status" value="1"/>
</dbReference>
<dbReference type="AlphaFoldDB" id="A0AB33YZ89"/>
<evidence type="ECO:0000313" key="3">
    <source>
        <dbReference type="EMBL" id="EPD12214.1"/>
    </source>
</evidence>
<dbReference type="Proteomes" id="UP000015462">
    <property type="component" value="Unassembled WGS sequence"/>
</dbReference>
<protein>
    <submittedName>
        <fullName evidence="3">Group 1 glycosyl transferase</fullName>
    </submittedName>
</protein>
<keyword evidence="4" id="KW-1185">Reference proteome</keyword>
<comment type="caution">
    <text evidence="3">The sequence shown here is derived from an EMBL/GenBank/DDBJ whole genome shotgun (WGS) entry which is preliminary data.</text>
</comment>
<accession>A0AB33YZ89</accession>
<dbReference type="InterPro" id="IPR001296">
    <property type="entry name" value="Glyco_trans_1"/>
</dbReference>
<dbReference type="GO" id="GO:1901135">
    <property type="term" value="P:carbohydrate derivative metabolic process"/>
    <property type="evidence" value="ECO:0007669"/>
    <property type="project" value="UniProtKB-ARBA"/>
</dbReference>
<gene>
    <name evidence="3" type="ORF">L196_10429</name>
</gene>
<sequence>MNVLILPSWYPYDSNDTGGSFFREQALALKEQGCTVAVLTQQLRPLRNWRSIFLGRYGVTYENDQEVSTFRKHGMKWFPWMENFQAWQCKKNLLGAFERYMQAYGQPDIIHVHSMLYAGWAAKSISQKYNIPYIITEHSSLYERGLITKNQKKLAKKISESASKRFAVSSSFAKFLSAYFKEKGVAWGVMPNMVTSPFFNASSDNSDESKPFSFVGIGSLTKRKGYDILMKAFAQVLKVQPDVRLIIGGVGSEQPELQSLAKKCGISDKVDLLGALSRKQVVQHILSSDVFVHSSFYETFGVVLIEALALGRPVISTRCGGPEDIVREQDGILVDVGDEGSLAEAMLHLYAHRKTYDRGELREACYERFSEKVVINKLMQVYRELLEEECKRG</sequence>
<dbReference type="GO" id="GO:0016757">
    <property type="term" value="F:glycosyltransferase activity"/>
    <property type="evidence" value="ECO:0007669"/>
    <property type="project" value="InterPro"/>
</dbReference>
<feature type="domain" description="Glycosyl transferase family 1" evidence="1">
    <location>
        <begin position="209"/>
        <end position="357"/>
    </location>
</feature>
<evidence type="ECO:0000259" key="1">
    <source>
        <dbReference type="Pfam" id="PF00534"/>
    </source>
</evidence>
<reference evidence="3 4" key="1">
    <citation type="journal article" date="2013" name="Genome Announc.">
        <title>Genome Sequence of the Pyrene- and Fluoranthene-Degrading Bacterium Cycloclasticus sp. Strain PY97M.</title>
        <authorList>
            <person name="Cui Z."/>
            <person name="Xu G."/>
            <person name="Li Q."/>
            <person name="Gao W."/>
            <person name="Zheng L."/>
        </authorList>
    </citation>
    <scope>NUCLEOTIDE SEQUENCE [LARGE SCALE GENOMIC DNA]</scope>
    <source>
        <strain evidence="3 4">PY97M</strain>
    </source>
</reference>
<keyword evidence="3" id="KW-0808">Transferase</keyword>
<dbReference type="Gene3D" id="3.40.50.2000">
    <property type="entry name" value="Glycogen Phosphorylase B"/>
    <property type="match status" value="2"/>
</dbReference>
<organism evidence="3 4">
    <name type="scientific">Cycloclasticus pugetii</name>
    <dbReference type="NCBI Taxonomy" id="34068"/>
    <lineage>
        <taxon>Bacteria</taxon>
        <taxon>Pseudomonadati</taxon>
        <taxon>Pseudomonadota</taxon>
        <taxon>Gammaproteobacteria</taxon>
        <taxon>Thiotrichales</taxon>
        <taxon>Piscirickettsiaceae</taxon>
        <taxon>Cycloclasticus</taxon>
    </lineage>
</organism>
<name>A0AB33YZ89_9GAMM</name>
<dbReference type="InterPro" id="IPR028098">
    <property type="entry name" value="Glyco_trans_4-like_N"/>
</dbReference>
<feature type="domain" description="Glycosyltransferase subfamily 4-like N-terminal" evidence="2">
    <location>
        <begin position="22"/>
        <end position="183"/>
    </location>
</feature>
<dbReference type="EMBL" id="ASHL01000012">
    <property type="protein sequence ID" value="EPD12214.1"/>
    <property type="molecule type" value="Genomic_DNA"/>
</dbReference>
<dbReference type="PANTHER" id="PTHR12526:SF630">
    <property type="entry name" value="GLYCOSYLTRANSFERASE"/>
    <property type="match status" value="1"/>
</dbReference>
<proteinExistence type="predicted"/>
<dbReference type="Pfam" id="PF13439">
    <property type="entry name" value="Glyco_transf_4"/>
    <property type="match status" value="1"/>
</dbReference>
<dbReference type="SUPFAM" id="SSF53756">
    <property type="entry name" value="UDP-Glycosyltransferase/glycogen phosphorylase"/>
    <property type="match status" value="1"/>
</dbReference>
<dbReference type="PANTHER" id="PTHR12526">
    <property type="entry name" value="GLYCOSYLTRANSFERASE"/>
    <property type="match status" value="1"/>
</dbReference>
<evidence type="ECO:0000259" key="2">
    <source>
        <dbReference type="Pfam" id="PF13439"/>
    </source>
</evidence>
<dbReference type="RefSeq" id="WP_016390924.1">
    <property type="nucleotide sequence ID" value="NZ_KE646811.1"/>
</dbReference>